<feature type="compositionally biased region" description="Low complexity" evidence="1">
    <location>
        <begin position="106"/>
        <end position="127"/>
    </location>
</feature>
<sequence length="196" mass="21060">MAGIALQAAGATASAPMIYFIAILIGVVALAAFALFHTASRDQQEQEQSDLAGQDSLASCSRRSMSSSLYSRQASRNDDDELLDAIVPPAPRTRTSIDRLRRQHMSGRSSSSLLSSRSSQCGSGASSPLDSLDSMELDAALLSTFNSRQVNRVLDAVPAGVFSQQKALLELFDWDYNSLHLEECMLGAASMLTDDH</sequence>
<keyword evidence="2" id="KW-1133">Transmembrane helix</keyword>
<proteinExistence type="predicted"/>
<organism evidence="3 4">
    <name type="scientific">Edaphochlamys debaryana</name>
    <dbReference type="NCBI Taxonomy" id="47281"/>
    <lineage>
        <taxon>Eukaryota</taxon>
        <taxon>Viridiplantae</taxon>
        <taxon>Chlorophyta</taxon>
        <taxon>core chlorophytes</taxon>
        <taxon>Chlorophyceae</taxon>
        <taxon>CS clade</taxon>
        <taxon>Chlamydomonadales</taxon>
        <taxon>Chlamydomonadales incertae sedis</taxon>
        <taxon>Edaphochlamys</taxon>
    </lineage>
</organism>
<reference evidence="3" key="1">
    <citation type="journal article" date="2020" name="bioRxiv">
        <title>Comparative genomics of Chlamydomonas.</title>
        <authorList>
            <person name="Craig R.J."/>
            <person name="Hasan A.R."/>
            <person name="Ness R.W."/>
            <person name="Keightley P.D."/>
        </authorList>
    </citation>
    <scope>NUCLEOTIDE SEQUENCE</scope>
    <source>
        <strain evidence="3">CCAP 11/70</strain>
    </source>
</reference>
<feature type="transmembrane region" description="Helical" evidence="2">
    <location>
        <begin position="17"/>
        <end position="36"/>
    </location>
</feature>
<feature type="region of interest" description="Disordered" evidence="1">
    <location>
        <begin position="68"/>
        <end position="129"/>
    </location>
</feature>
<dbReference type="OrthoDB" id="543587at2759"/>
<dbReference type="EMBL" id="JAEHOE010000019">
    <property type="protein sequence ID" value="KAG2496431.1"/>
    <property type="molecule type" value="Genomic_DNA"/>
</dbReference>
<evidence type="ECO:0000256" key="2">
    <source>
        <dbReference type="SAM" id="Phobius"/>
    </source>
</evidence>
<dbReference type="Proteomes" id="UP000612055">
    <property type="component" value="Unassembled WGS sequence"/>
</dbReference>
<keyword evidence="2" id="KW-0472">Membrane</keyword>
<evidence type="ECO:0000256" key="1">
    <source>
        <dbReference type="SAM" id="MobiDB-lite"/>
    </source>
</evidence>
<evidence type="ECO:0000313" key="3">
    <source>
        <dbReference type="EMBL" id="KAG2496431.1"/>
    </source>
</evidence>
<gene>
    <name evidence="3" type="ORF">HYH03_005655</name>
</gene>
<comment type="caution">
    <text evidence="3">The sequence shown here is derived from an EMBL/GenBank/DDBJ whole genome shotgun (WGS) entry which is preliminary data.</text>
</comment>
<keyword evidence="2" id="KW-0812">Transmembrane</keyword>
<evidence type="ECO:0000313" key="4">
    <source>
        <dbReference type="Proteomes" id="UP000612055"/>
    </source>
</evidence>
<name>A0A835Y901_9CHLO</name>
<keyword evidence="4" id="KW-1185">Reference proteome</keyword>
<accession>A0A835Y901</accession>
<dbReference type="AlphaFoldDB" id="A0A835Y901"/>
<protein>
    <submittedName>
        <fullName evidence="3">Uncharacterized protein</fullName>
    </submittedName>
</protein>